<reference evidence="1 2" key="1">
    <citation type="journal article" date="2009" name="Int. J. Syst. Evol. Microbiol.">
        <title>Paenibacillus contaminans sp. nov., isolated from a contaminated laboratory plate.</title>
        <authorList>
            <person name="Chou J.H."/>
            <person name="Lee J.H."/>
            <person name="Lin M.C."/>
            <person name="Chang P.S."/>
            <person name="Arun A.B."/>
            <person name="Young C.C."/>
            <person name="Chen W.M."/>
        </authorList>
    </citation>
    <scope>NUCLEOTIDE SEQUENCE [LARGE SCALE GENOMIC DNA]</scope>
    <source>
        <strain evidence="1 2">CKOBP-6</strain>
    </source>
</reference>
<accession>A0A329MHT5</accession>
<protein>
    <recommendedName>
        <fullName evidence="3">Heparinase</fullName>
    </recommendedName>
</protein>
<dbReference type="OrthoDB" id="2756463at2"/>
<organism evidence="1 2">
    <name type="scientific">Paenibacillus contaminans</name>
    <dbReference type="NCBI Taxonomy" id="450362"/>
    <lineage>
        <taxon>Bacteria</taxon>
        <taxon>Bacillati</taxon>
        <taxon>Bacillota</taxon>
        <taxon>Bacilli</taxon>
        <taxon>Bacillales</taxon>
        <taxon>Paenibacillaceae</taxon>
        <taxon>Paenibacillus</taxon>
    </lineage>
</organism>
<dbReference type="EMBL" id="QMFB01000012">
    <property type="protein sequence ID" value="RAV19310.1"/>
    <property type="molecule type" value="Genomic_DNA"/>
</dbReference>
<name>A0A329MHT5_9BACL</name>
<evidence type="ECO:0008006" key="3">
    <source>
        <dbReference type="Google" id="ProtNLM"/>
    </source>
</evidence>
<comment type="caution">
    <text evidence="1">The sequence shown here is derived from an EMBL/GenBank/DDBJ whole genome shotgun (WGS) entry which is preliminary data.</text>
</comment>
<proteinExistence type="predicted"/>
<dbReference type="RefSeq" id="WP_113032673.1">
    <property type="nucleotide sequence ID" value="NZ_QMFB01000012.1"/>
</dbReference>
<sequence length="573" mass="63588">MTEFEARRTEVIEKAAAAALRLPLQSSGLWFHGDMRDNLYFALHLYLASCREDIRLPGERGKARKLAEAMLLRLLRMQQRDPQTELYGHWPLALGSDPDNARPHPLPVELVGNLLSLFAIKYKSDLSETLKTELHTALSHVYRSRLYADGPAQFHHHDAKRCNLQLMLAVYFNDAELHETAVKNLDAIRSHVEANGFHEYGALPWFWHWIQAFTCSWEVSEDSEAKRIAGQTLAWLWDYRARCYLKGAWIGPHSRVLPHDTPSDRNTLFDYVQFGDFGFPADIARLEGAGLFSYRVSPEVMQLALDTEPTVWEAPLPPPPGQASAPLHQYIYRTGQFAVGGVLEYAEEYLNEQHRWDVTFPASADGAANQAFFFHPGKGYEAGGARQASRHCEVLLHRTVVAALYPVPDGDDPTVVGFLPHGVWSISDKLWVGDIGSAYLAVHMRHKPAARTSHLGMALTLPGRGNGVVLEVIGKQEAEEVLLRHRTQSALHAGHAKPELGEAAVYAGAGETTDLLAALLANRPPQFESGGGTVSVAYRSLAGDRLTLHVGQDGTVRRTLNDLDLSIAANGRE</sequence>
<keyword evidence="2" id="KW-1185">Reference proteome</keyword>
<evidence type="ECO:0000313" key="1">
    <source>
        <dbReference type="EMBL" id="RAV19310.1"/>
    </source>
</evidence>
<dbReference type="AlphaFoldDB" id="A0A329MHT5"/>
<evidence type="ECO:0000313" key="2">
    <source>
        <dbReference type="Proteomes" id="UP000250369"/>
    </source>
</evidence>
<gene>
    <name evidence="1" type="ORF">DQG23_20130</name>
</gene>
<dbReference type="Proteomes" id="UP000250369">
    <property type="component" value="Unassembled WGS sequence"/>
</dbReference>